<dbReference type="Gene3D" id="3.20.20.140">
    <property type="entry name" value="Metal-dependent hydrolases"/>
    <property type="match status" value="1"/>
</dbReference>
<dbReference type="SUPFAM" id="SSF51556">
    <property type="entry name" value="Metallo-dependent hydrolases"/>
    <property type="match status" value="1"/>
</dbReference>
<evidence type="ECO:0000259" key="2">
    <source>
        <dbReference type="Pfam" id="PF01979"/>
    </source>
</evidence>
<feature type="signal peptide" evidence="1">
    <location>
        <begin position="1"/>
        <end position="28"/>
    </location>
</feature>
<evidence type="ECO:0000256" key="1">
    <source>
        <dbReference type="SAM" id="SignalP"/>
    </source>
</evidence>
<dbReference type="AlphaFoldDB" id="A0A918KIM3"/>
<dbReference type="InterPro" id="IPR051781">
    <property type="entry name" value="Metallo-dep_Hydrolase"/>
</dbReference>
<dbReference type="PANTHER" id="PTHR43135">
    <property type="entry name" value="ALPHA-D-RIBOSE 1-METHYLPHOSPHONATE 5-TRIPHOSPHATE DIPHOSPHATASE"/>
    <property type="match status" value="1"/>
</dbReference>
<sequence length="442" mass="46621">MTYRTLLSSALYTSLAIGALGVAFSAFADEDTMESHEDFTLIHAGHVMTVPGERVLSDHTIIIHDGKIVGVEPGFLEDDDATIINGEDMFFLPGLIDSHVHLRGDRDSGKPDDAVRLESGDVALQAAAHARTTLLAGFTAVQDVGGPKEIFALRRAINKGLVPGPHIRAAGSSIAATGGHGDFHGFKDDILKMMKSETVCDGVADCRRAVRQAVKNGADVIKITATGGVMSDTNAGTGQQLMDDELEAIVEAAASMGRKVTAHAHDKGGIEAALRAGVSSIEHGSFMDAETTRLFKKYDAVLVPTVLAGKTVEAWAADPETTLSANSVKKARDVGPAMQDMARLAFENGVTIAFGTDSGVSKHGQNAKEFQYMVAAGMSETEAIRSATVVASKHIQLDDVIGTLEAGKFADLIGVDGDPRKDISELMDVDFVMKGGVVYKGQ</sequence>
<gene>
    <name evidence="3" type="ORF">GCM10011309_13520</name>
</gene>
<reference evidence="3 4" key="1">
    <citation type="journal article" date="2014" name="Int. J. Syst. Evol. Microbiol.">
        <title>Complete genome sequence of Corynebacterium casei LMG S-19264T (=DSM 44701T), isolated from a smear-ripened cheese.</title>
        <authorList>
            <consortium name="US DOE Joint Genome Institute (JGI-PGF)"/>
            <person name="Walter F."/>
            <person name="Albersmeier A."/>
            <person name="Kalinowski J."/>
            <person name="Ruckert C."/>
        </authorList>
    </citation>
    <scope>NUCLEOTIDE SEQUENCE [LARGE SCALE GENOMIC DNA]</scope>
    <source>
        <strain evidence="3 4">KCTC 23968</strain>
    </source>
</reference>
<dbReference type="InterPro" id="IPR057744">
    <property type="entry name" value="OTAase-like"/>
</dbReference>
<keyword evidence="1" id="KW-0732">Signal</keyword>
<dbReference type="PANTHER" id="PTHR43135:SF3">
    <property type="entry name" value="ALPHA-D-RIBOSE 1-METHYLPHOSPHONATE 5-TRIPHOSPHATE DIPHOSPHATASE"/>
    <property type="match status" value="1"/>
</dbReference>
<dbReference type="Gene3D" id="2.30.40.10">
    <property type="entry name" value="Urease, subunit C, domain 1"/>
    <property type="match status" value="1"/>
</dbReference>
<feature type="domain" description="Amidohydrolase-related" evidence="2">
    <location>
        <begin position="92"/>
        <end position="437"/>
    </location>
</feature>
<proteinExistence type="predicted"/>
<comment type="caution">
    <text evidence="3">The sequence shown here is derived from an EMBL/GenBank/DDBJ whole genome shotgun (WGS) entry which is preliminary data.</text>
</comment>
<name>A0A918KIM3_9PROT</name>
<keyword evidence="4" id="KW-1185">Reference proteome</keyword>
<dbReference type="InterPro" id="IPR032466">
    <property type="entry name" value="Metal_Hydrolase"/>
</dbReference>
<evidence type="ECO:0000313" key="4">
    <source>
        <dbReference type="Proteomes" id="UP000600865"/>
    </source>
</evidence>
<feature type="chain" id="PRO_5037456039" evidence="1">
    <location>
        <begin position="29"/>
        <end position="442"/>
    </location>
</feature>
<dbReference type="SUPFAM" id="SSF51338">
    <property type="entry name" value="Composite domain of metallo-dependent hydrolases"/>
    <property type="match status" value="1"/>
</dbReference>
<dbReference type="CDD" id="cd01299">
    <property type="entry name" value="Met_dep_hydrolase_A"/>
    <property type="match status" value="1"/>
</dbReference>
<organism evidence="3 4">
    <name type="scientific">Litorimonas cladophorae</name>
    <dbReference type="NCBI Taxonomy" id="1220491"/>
    <lineage>
        <taxon>Bacteria</taxon>
        <taxon>Pseudomonadati</taxon>
        <taxon>Pseudomonadota</taxon>
        <taxon>Alphaproteobacteria</taxon>
        <taxon>Maricaulales</taxon>
        <taxon>Robiginitomaculaceae</taxon>
    </lineage>
</organism>
<dbReference type="EMBL" id="BMYV01000001">
    <property type="protein sequence ID" value="GGX64608.1"/>
    <property type="molecule type" value="Genomic_DNA"/>
</dbReference>
<evidence type="ECO:0000313" key="3">
    <source>
        <dbReference type="EMBL" id="GGX64608.1"/>
    </source>
</evidence>
<protein>
    <submittedName>
        <fullName evidence="3">Xaa-Pro dipeptidase</fullName>
    </submittedName>
</protein>
<dbReference type="GO" id="GO:0016810">
    <property type="term" value="F:hydrolase activity, acting on carbon-nitrogen (but not peptide) bonds"/>
    <property type="evidence" value="ECO:0007669"/>
    <property type="project" value="InterPro"/>
</dbReference>
<dbReference type="InterPro" id="IPR006680">
    <property type="entry name" value="Amidohydro-rel"/>
</dbReference>
<dbReference type="InterPro" id="IPR011059">
    <property type="entry name" value="Metal-dep_hydrolase_composite"/>
</dbReference>
<dbReference type="Pfam" id="PF01979">
    <property type="entry name" value="Amidohydro_1"/>
    <property type="match status" value="1"/>
</dbReference>
<dbReference type="RefSeq" id="WP_189583115.1">
    <property type="nucleotide sequence ID" value="NZ_BMYV01000001.1"/>
</dbReference>
<dbReference type="Proteomes" id="UP000600865">
    <property type="component" value="Unassembled WGS sequence"/>
</dbReference>
<accession>A0A918KIM3</accession>